<evidence type="ECO:0000256" key="9">
    <source>
        <dbReference type="ARBA" id="ARBA00022842"/>
    </source>
</evidence>
<keyword evidence="11 12" id="KW-0804">Transcription</keyword>
<accession>C0GBZ6</accession>
<dbReference type="InterPro" id="IPR037068">
    <property type="entry name" value="DNA_primase_core_N_sf"/>
</dbReference>
<dbReference type="OrthoDB" id="9803773at2"/>
<evidence type="ECO:0000256" key="8">
    <source>
        <dbReference type="ARBA" id="ARBA00022833"/>
    </source>
</evidence>
<feature type="zinc finger region" description="CHC2-type" evidence="12 14">
    <location>
        <begin position="40"/>
        <end position="64"/>
    </location>
</feature>
<evidence type="ECO:0000256" key="2">
    <source>
        <dbReference type="ARBA" id="ARBA00022515"/>
    </source>
</evidence>
<feature type="domain" description="Toprim" evidence="16">
    <location>
        <begin position="258"/>
        <end position="339"/>
    </location>
</feature>
<dbReference type="RefSeq" id="WP_008513674.1">
    <property type="nucleotide sequence ID" value="NZ_ACJM01000001.1"/>
</dbReference>
<dbReference type="InterPro" id="IPR034151">
    <property type="entry name" value="TOPRIM_DnaG_bac"/>
</dbReference>
<keyword evidence="7 12" id="KW-0863">Zinc-finger</keyword>
<dbReference type="GO" id="GO:0003677">
    <property type="term" value="F:DNA binding"/>
    <property type="evidence" value="ECO:0007669"/>
    <property type="project" value="UniProtKB-KW"/>
</dbReference>
<reference evidence="17 18" key="1">
    <citation type="submission" date="2009-02" db="EMBL/GenBank/DDBJ databases">
        <title>Sequencing of the draft genome and assembly of Dethiobacter alkaliphilus AHT 1.</title>
        <authorList>
            <consortium name="US DOE Joint Genome Institute (JGI-PGF)"/>
            <person name="Lucas S."/>
            <person name="Copeland A."/>
            <person name="Lapidus A."/>
            <person name="Glavina del Rio T."/>
            <person name="Dalin E."/>
            <person name="Tice H."/>
            <person name="Bruce D."/>
            <person name="Goodwin L."/>
            <person name="Pitluck S."/>
            <person name="Larimer F."/>
            <person name="Land M.L."/>
            <person name="Hauser L."/>
            <person name="Muyzer G."/>
        </authorList>
    </citation>
    <scope>NUCLEOTIDE SEQUENCE [LARGE SCALE GENOMIC DNA]</scope>
    <source>
        <strain evidence="17 18">AHT 1</strain>
    </source>
</reference>
<comment type="subunit">
    <text evidence="12">Monomer. Interacts with DnaB.</text>
</comment>
<evidence type="ECO:0000256" key="13">
    <source>
        <dbReference type="PIRNR" id="PIRNR002811"/>
    </source>
</evidence>
<sequence length="604" mass="68212">MEGNIPNEFVDEVRTRFDVVELISEYVQLKRSGRNYFGLCPFHGEKTPSFSVSQDKQIFHCFGCGEGGNVFSFLMKMEGIPFPEAVKELARRAGMQLPSTVSSVAAQRAEQKKSRLREAMAWADKYYRYWLQHQDGAKALHYLEKRGLTREIIESFGLGFAPNRWEAVKQFLRKKDFTERELLDAGLLSDNPKKTYDRFRNRITFPICSPRGETIAFGGRILDDGEPKYLNSPETPLFDKGKNLYAIHLAREAIRREKQAIIFEGYMDVIAAHQAGVTNAVASLGTSLTEAQARLLRSQAEEVVIVYDADAAGQAATWRGLQILKSAGCLVKVGRLPAGMDPDDYIRRHGGDAFRKDIIGEALLLVDYQMASLAQQYSLDKDEDRIRLFNKISEILASVDNAMEREDYVTKAAAMLKLPATAVREELNKKKQSASRPHSQTRKSSTIKPSLQRETAAQKAPMQIIALWGRFPSLIEESAGQLEEEDFPAELIPAFLEAQKEKASFSAARLLDSLQEEKHRQTLSRLLIHEEYDEKIAKKAIDDCIRLLKCVRIARQRKELEAQMASLDPVAAKGEINELSKKWLELRKLEETINHPREGGKGVG</sequence>
<dbReference type="InterPro" id="IPR006295">
    <property type="entry name" value="DNA_primase_DnaG"/>
</dbReference>
<keyword evidence="9" id="KW-0460">Magnesium</keyword>
<dbReference type="Gene3D" id="3.90.580.10">
    <property type="entry name" value="Zinc finger, CHC2-type domain"/>
    <property type="match status" value="1"/>
</dbReference>
<feature type="region of interest" description="Disordered" evidence="15">
    <location>
        <begin position="426"/>
        <end position="457"/>
    </location>
</feature>
<evidence type="ECO:0000256" key="14">
    <source>
        <dbReference type="PIRSR" id="PIRSR002811-1"/>
    </source>
</evidence>
<organism evidence="17 18">
    <name type="scientific">Dethiobacter alkaliphilus AHT 1</name>
    <dbReference type="NCBI Taxonomy" id="555088"/>
    <lineage>
        <taxon>Bacteria</taxon>
        <taxon>Bacillati</taxon>
        <taxon>Bacillota</taxon>
        <taxon>Dethiobacteria</taxon>
        <taxon>Dethiobacterales</taxon>
        <taxon>Dethiobacteraceae</taxon>
        <taxon>Dethiobacter</taxon>
    </lineage>
</organism>
<keyword evidence="4 12" id="KW-0548">Nucleotidyltransferase</keyword>
<dbReference type="InterPro" id="IPR050219">
    <property type="entry name" value="DnaG_primase"/>
</dbReference>
<dbReference type="NCBIfam" id="TIGR01391">
    <property type="entry name" value="dnaG"/>
    <property type="match status" value="1"/>
</dbReference>
<comment type="catalytic activity">
    <reaction evidence="12">
        <text>ssDNA + n NTP = ssDNA/pppN(pN)n-1 hybrid + (n-1) diphosphate.</text>
        <dbReference type="EC" id="2.7.7.101"/>
    </reaction>
</comment>
<gene>
    <name evidence="12" type="primary">dnaG</name>
    <name evidence="17" type="ORF">DealDRAFT_0005</name>
</gene>
<evidence type="ECO:0000313" key="18">
    <source>
        <dbReference type="Proteomes" id="UP000006443"/>
    </source>
</evidence>
<dbReference type="SMART" id="SM00400">
    <property type="entry name" value="ZnF_CHCC"/>
    <property type="match status" value="1"/>
</dbReference>
<keyword evidence="5 12" id="KW-0235">DNA replication</keyword>
<dbReference type="Gene3D" id="1.10.860.10">
    <property type="entry name" value="DNAb Helicase, Chain A"/>
    <property type="match status" value="1"/>
</dbReference>
<dbReference type="CDD" id="cd03364">
    <property type="entry name" value="TOPRIM_DnaG_primases"/>
    <property type="match status" value="1"/>
</dbReference>
<name>C0GBZ6_DETAL</name>
<protein>
    <recommendedName>
        <fullName evidence="12 13">DNA primase</fullName>
        <ecNumber evidence="12">2.7.7.101</ecNumber>
    </recommendedName>
</protein>
<dbReference type="InterPro" id="IPR036977">
    <property type="entry name" value="DNA_primase_Znf_CHC2"/>
</dbReference>
<dbReference type="PIRSF" id="PIRSF002811">
    <property type="entry name" value="DnaG"/>
    <property type="match status" value="1"/>
</dbReference>
<dbReference type="InterPro" id="IPR019475">
    <property type="entry name" value="DNA_primase_DnaB-bd"/>
</dbReference>
<evidence type="ECO:0000256" key="10">
    <source>
        <dbReference type="ARBA" id="ARBA00023125"/>
    </source>
</evidence>
<dbReference type="PANTHER" id="PTHR30313">
    <property type="entry name" value="DNA PRIMASE"/>
    <property type="match status" value="1"/>
</dbReference>
<keyword evidence="6 12" id="KW-0479">Metal-binding</keyword>
<proteinExistence type="inferred from homology"/>
<evidence type="ECO:0000313" key="17">
    <source>
        <dbReference type="EMBL" id="EEG78731.1"/>
    </source>
</evidence>
<dbReference type="Proteomes" id="UP000006443">
    <property type="component" value="Unassembled WGS sequence"/>
</dbReference>
<keyword evidence="8 12" id="KW-0862">Zinc</keyword>
<evidence type="ECO:0000259" key="16">
    <source>
        <dbReference type="PROSITE" id="PS50880"/>
    </source>
</evidence>
<keyword evidence="10 12" id="KW-0238">DNA-binding</keyword>
<comment type="similarity">
    <text evidence="12 13">Belongs to the DnaG primase family.</text>
</comment>
<dbReference type="AlphaFoldDB" id="C0GBZ6"/>
<evidence type="ECO:0000256" key="11">
    <source>
        <dbReference type="ARBA" id="ARBA00023163"/>
    </source>
</evidence>
<dbReference type="FunFam" id="3.90.980.10:FF:000001">
    <property type="entry name" value="DNA primase"/>
    <property type="match status" value="1"/>
</dbReference>
<dbReference type="PANTHER" id="PTHR30313:SF2">
    <property type="entry name" value="DNA PRIMASE"/>
    <property type="match status" value="1"/>
</dbReference>
<evidence type="ECO:0000256" key="15">
    <source>
        <dbReference type="SAM" id="MobiDB-lite"/>
    </source>
</evidence>
<dbReference type="FunFam" id="3.40.1360.10:FF:000002">
    <property type="entry name" value="DNA primase"/>
    <property type="match status" value="1"/>
</dbReference>
<evidence type="ECO:0000256" key="12">
    <source>
        <dbReference type="HAMAP-Rule" id="MF_00974"/>
    </source>
</evidence>
<dbReference type="GO" id="GO:1990077">
    <property type="term" value="C:primosome complex"/>
    <property type="evidence" value="ECO:0007669"/>
    <property type="project" value="UniProtKB-KW"/>
</dbReference>
<dbReference type="Pfam" id="PF10410">
    <property type="entry name" value="DnaB_bind"/>
    <property type="match status" value="1"/>
</dbReference>
<comment type="domain">
    <text evidence="12">Contains an N-terminal zinc-binding domain, a central core domain that contains the primase activity, and a C-terminal DnaB-binding domain.</text>
</comment>
<dbReference type="InterPro" id="IPR002694">
    <property type="entry name" value="Znf_CHC2"/>
</dbReference>
<dbReference type="HAMAP" id="MF_00974">
    <property type="entry name" value="DNA_primase_DnaG"/>
    <property type="match status" value="1"/>
</dbReference>
<dbReference type="EC" id="2.7.7.101" evidence="12"/>
<dbReference type="STRING" id="555088.DealDRAFT_0005"/>
<dbReference type="GO" id="GO:0008270">
    <property type="term" value="F:zinc ion binding"/>
    <property type="evidence" value="ECO:0007669"/>
    <property type="project" value="UniProtKB-UniRule"/>
</dbReference>
<keyword evidence="18" id="KW-1185">Reference proteome</keyword>
<dbReference type="Pfam" id="PF13155">
    <property type="entry name" value="Toprim_2"/>
    <property type="match status" value="1"/>
</dbReference>
<comment type="cofactor">
    <cofactor evidence="12 13 14">
        <name>Zn(2+)</name>
        <dbReference type="ChEBI" id="CHEBI:29105"/>
    </cofactor>
    <text evidence="12 13 14">Binds 1 zinc ion per monomer.</text>
</comment>
<dbReference type="GO" id="GO:0000428">
    <property type="term" value="C:DNA-directed RNA polymerase complex"/>
    <property type="evidence" value="ECO:0007669"/>
    <property type="project" value="UniProtKB-KW"/>
</dbReference>
<evidence type="ECO:0000256" key="7">
    <source>
        <dbReference type="ARBA" id="ARBA00022771"/>
    </source>
</evidence>
<evidence type="ECO:0000256" key="5">
    <source>
        <dbReference type="ARBA" id="ARBA00022705"/>
    </source>
</evidence>
<dbReference type="Gene3D" id="3.40.1360.10">
    <property type="match status" value="1"/>
</dbReference>
<feature type="compositionally biased region" description="Polar residues" evidence="15">
    <location>
        <begin position="434"/>
        <end position="455"/>
    </location>
</feature>
<comment type="function">
    <text evidence="12 13">RNA polymerase that catalyzes the synthesis of short RNA molecules used as primers for DNA polymerase during DNA replication.</text>
</comment>
<dbReference type="PROSITE" id="PS50880">
    <property type="entry name" value="TOPRIM"/>
    <property type="match status" value="1"/>
</dbReference>
<dbReference type="GO" id="GO:0003899">
    <property type="term" value="F:DNA-directed RNA polymerase activity"/>
    <property type="evidence" value="ECO:0007669"/>
    <property type="project" value="UniProtKB-UniRule"/>
</dbReference>
<comment type="caution">
    <text evidence="17">The sequence shown here is derived from an EMBL/GenBank/DDBJ whole genome shotgun (WGS) entry which is preliminary data.</text>
</comment>
<keyword evidence="1 12" id="KW-0240">DNA-directed RNA polymerase</keyword>
<dbReference type="SMART" id="SM00493">
    <property type="entry name" value="TOPRIM"/>
    <property type="match status" value="1"/>
</dbReference>
<dbReference type="eggNOG" id="COG0358">
    <property type="taxonomic scope" value="Bacteria"/>
</dbReference>
<dbReference type="InterPro" id="IPR006171">
    <property type="entry name" value="TOPRIM_dom"/>
</dbReference>
<dbReference type="InterPro" id="IPR030846">
    <property type="entry name" value="DnaG_bac"/>
</dbReference>
<dbReference type="Gene3D" id="3.90.980.10">
    <property type="entry name" value="DNA primase, catalytic core, N-terminal domain"/>
    <property type="match status" value="1"/>
</dbReference>
<dbReference type="InterPro" id="IPR013264">
    <property type="entry name" value="DNAG_N"/>
</dbReference>
<dbReference type="GO" id="GO:0006269">
    <property type="term" value="P:DNA replication, synthesis of primer"/>
    <property type="evidence" value="ECO:0007669"/>
    <property type="project" value="UniProtKB-UniRule"/>
</dbReference>
<dbReference type="Pfam" id="PF08275">
    <property type="entry name" value="DNAG_N"/>
    <property type="match status" value="1"/>
</dbReference>
<keyword evidence="2 12" id="KW-0639">Primosome</keyword>
<evidence type="ECO:0000256" key="3">
    <source>
        <dbReference type="ARBA" id="ARBA00022679"/>
    </source>
</evidence>
<evidence type="ECO:0000256" key="1">
    <source>
        <dbReference type="ARBA" id="ARBA00022478"/>
    </source>
</evidence>
<dbReference type="EMBL" id="ACJM01000001">
    <property type="protein sequence ID" value="EEG78731.1"/>
    <property type="molecule type" value="Genomic_DNA"/>
</dbReference>
<evidence type="ECO:0000256" key="6">
    <source>
        <dbReference type="ARBA" id="ARBA00022723"/>
    </source>
</evidence>
<dbReference type="SUPFAM" id="SSF57783">
    <property type="entry name" value="Zinc beta-ribbon"/>
    <property type="match status" value="1"/>
</dbReference>
<evidence type="ECO:0000256" key="4">
    <source>
        <dbReference type="ARBA" id="ARBA00022695"/>
    </source>
</evidence>
<dbReference type="Pfam" id="PF01807">
    <property type="entry name" value="Zn_ribbon_DnaG"/>
    <property type="match status" value="1"/>
</dbReference>
<dbReference type="SUPFAM" id="SSF56731">
    <property type="entry name" value="DNA primase core"/>
    <property type="match status" value="1"/>
</dbReference>
<dbReference type="GO" id="GO:0005737">
    <property type="term" value="C:cytoplasm"/>
    <property type="evidence" value="ECO:0007669"/>
    <property type="project" value="TreeGrafter"/>
</dbReference>
<dbReference type="InterPro" id="IPR016136">
    <property type="entry name" value="DNA_helicase_N/primase_C"/>
</dbReference>
<keyword evidence="3 12" id="KW-0808">Transferase</keyword>
<dbReference type="FunFam" id="3.90.580.10:FF:000001">
    <property type="entry name" value="DNA primase"/>
    <property type="match status" value="1"/>
</dbReference>